<dbReference type="OrthoDB" id="9808870at2"/>
<name>A0A346XYQ5_9ACTN</name>
<dbReference type="RefSeq" id="WP_114591855.1">
    <property type="nucleotide sequence ID" value="NZ_CP031165.1"/>
</dbReference>
<dbReference type="AlphaFoldDB" id="A0A346XYQ5"/>
<keyword evidence="1" id="KW-1133">Transmembrane helix</keyword>
<keyword evidence="1" id="KW-0472">Membrane</keyword>
<feature type="transmembrane region" description="Helical" evidence="1">
    <location>
        <begin position="206"/>
        <end position="227"/>
    </location>
</feature>
<reference evidence="2 3" key="1">
    <citation type="submission" date="2018-09" db="EMBL/GenBank/DDBJ databases">
        <title>Complete genome sequence of Euzebya sp. DY32-46 isolated from seawater of Pacific Ocean.</title>
        <authorList>
            <person name="Xu L."/>
            <person name="Wu Y.-H."/>
            <person name="Xu X.-W."/>
        </authorList>
    </citation>
    <scope>NUCLEOTIDE SEQUENCE [LARGE SCALE GENOMIC DNA]</scope>
    <source>
        <strain evidence="2 3">DY32-46</strain>
    </source>
</reference>
<dbReference type="Proteomes" id="UP000264006">
    <property type="component" value="Chromosome"/>
</dbReference>
<gene>
    <name evidence="2" type="ORF">DVS28_a2673</name>
</gene>
<evidence type="ECO:0000313" key="3">
    <source>
        <dbReference type="Proteomes" id="UP000264006"/>
    </source>
</evidence>
<keyword evidence="3" id="KW-1185">Reference proteome</keyword>
<accession>A0A346XYQ5</accession>
<dbReference type="KEGG" id="euz:DVS28_a2673"/>
<protein>
    <submittedName>
        <fullName evidence="2">Uncharacterized protein</fullName>
    </submittedName>
</protein>
<sequence length="239" mass="24876">MLSPTSRIRAFASRLVCIVTLTVVSMVSLTAGAAAHFATIGFSDITLGEGGMAYDLWLDPYHLATLLPLDANDNTIVSAAEVQEAGDLLTALAEDAVVVEQDGTAVPVAAGTPRLVTGEDVPQDVATIDADFPLVAFHLTADGPLDPSRTSITYGLLLMDAAEPHRNVGRLRGPAGTQPIEFAPDHNRLVPADLVGVLNAPSSPRLAAAAPMGVSAVLLLLLILLIARRRGHAPRPATT</sequence>
<organism evidence="2 3">
    <name type="scientific">Euzebya pacifica</name>
    <dbReference type="NCBI Taxonomy" id="1608957"/>
    <lineage>
        <taxon>Bacteria</taxon>
        <taxon>Bacillati</taxon>
        <taxon>Actinomycetota</taxon>
        <taxon>Nitriliruptoria</taxon>
        <taxon>Euzebyales</taxon>
    </lineage>
</organism>
<keyword evidence="1" id="KW-0812">Transmembrane</keyword>
<evidence type="ECO:0000313" key="2">
    <source>
        <dbReference type="EMBL" id="AXV07352.1"/>
    </source>
</evidence>
<dbReference type="EMBL" id="CP031165">
    <property type="protein sequence ID" value="AXV07352.1"/>
    <property type="molecule type" value="Genomic_DNA"/>
</dbReference>
<evidence type="ECO:0000256" key="1">
    <source>
        <dbReference type="SAM" id="Phobius"/>
    </source>
</evidence>
<proteinExistence type="predicted"/>